<evidence type="ECO:0000313" key="2">
    <source>
        <dbReference type="Proteomes" id="UP000003165"/>
    </source>
</evidence>
<organism evidence="1 2">
    <name type="scientific">Pseudogulbenkiania ferrooxidans 2002</name>
    <dbReference type="NCBI Taxonomy" id="279714"/>
    <lineage>
        <taxon>Bacteria</taxon>
        <taxon>Pseudomonadati</taxon>
        <taxon>Pseudomonadota</taxon>
        <taxon>Betaproteobacteria</taxon>
        <taxon>Neisseriales</taxon>
        <taxon>Chromobacteriaceae</taxon>
        <taxon>Pseudogulbenkiania</taxon>
    </lineage>
</organism>
<accession>B9Z3Z3</accession>
<keyword evidence="2" id="KW-1185">Reference proteome</keyword>
<reference evidence="1 2" key="1">
    <citation type="submission" date="2009-02" db="EMBL/GenBank/DDBJ databases">
        <title>Sequencing of the draft genome and assembly of Lutiella nitroferrum 2002.</title>
        <authorList>
            <consortium name="US DOE Joint Genome Institute (JGI-PGF)"/>
            <person name="Lucas S."/>
            <person name="Copeland A."/>
            <person name="Lapidus A."/>
            <person name="Glavina del Rio T."/>
            <person name="Tice H."/>
            <person name="Bruce D."/>
            <person name="Goodwin L."/>
            <person name="Pitluck S."/>
            <person name="Larimer F."/>
            <person name="Land M.L."/>
            <person name="Hauser L."/>
            <person name="Coates J.D."/>
        </authorList>
    </citation>
    <scope>NUCLEOTIDE SEQUENCE [LARGE SCALE GENOMIC DNA]</scope>
    <source>
        <strain evidence="1 2">2002</strain>
    </source>
</reference>
<evidence type="ECO:0000313" key="1">
    <source>
        <dbReference type="EMBL" id="EEG08570.1"/>
    </source>
</evidence>
<dbReference type="EMBL" id="ACIS01000005">
    <property type="protein sequence ID" value="EEG08570.1"/>
    <property type="molecule type" value="Genomic_DNA"/>
</dbReference>
<keyword evidence="1" id="KW-0675">Receptor</keyword>
<comment type="caution">
    <text evidence="1">The sequence shown here is derived from an EMBL/GenBank/DDBJ whole genome shotgun (WGS) entry which is preliminary data.</text>
</comment>
<dbReference type="Proteomes" id="UP000003165">
    <property type="component" value="Unassembled WGS sequence"/>
</dbReference>
<protein>
    <submittedName>
        <fullName evidence="1">Putative aerotaxis receptor protein</fullName>
    </submittedName>
</protein>
<sequence>MQRIEISSHHVARMASHIAAASVEQSSSSNGIANEMDELIRLNEASSGSLAMVGQAVEQVEQAVNGLDQLVDFFRVV</sequence>
<dbReference type="SUPFAM" id="SSF58104">
    <property type="entry name" value="Methyl-accepting chemotaxis protein (MCP) signaling domain"/>
    <property type="match status" value="1"/>
</dbReference>
<dbReference type="RefSeq" id="WP_008954098.1">
    <property type="nucleotide sequence ID" value="NZ_ACIS01000005.1"/>
</dbReference>
<name>B9Z3Z3_9NEIS</name>
<dbReference type="Gene3D" id="1.10.287.950">
    <property type="entry name" value="Methyl-accepting chemotaxis protein"/>
    <property type="match status" value="1"/>
</dbReference>
<proteinExistence type="predicted"/>
<dbReference type="AlphaFoldDB" id="B9Z3Z3"/>
<gene>
    <name evidence="1" type="ORF">FuraDRAFT_2078</name>
</gene>